<evidence type="ECO:0000256" key="5">
    <source>
        <dbReference type="SAM" id="MobiDB-lite"/>
    </source>
</evidence>
<dbReference type="PANTHER" id="PTHR46537">
    <property type="entry name" value="OS11G0578200 PROTEIN"/>
    <property type="match status" value="1"/>
</dbReference>
<dbReference type="SMART" id="SM00184">
    <property type="entry name" value="RING"/>
    <property type="match status" value="1"/>
</dbReference>
<dbReference type="Gene3D" id="3.30.40.10">
    <property type="entry name" value="Zinc/RING finger domain, C3HC4 (zinc finger)"/>
    <property type="match status" value="1"/>
</dbReference>
<accession>A0A2G5CV88</accession>
<name>A0A2G5CV88_AQUCA</name>
<protein>
    <recommendedName>
        <fullName evidence="6">RING-type domain-containing protein</fullName>
    </recommendedName>
</protein>
<evidence type="ECO:0000256" key="4">
    <source>
        <dbReference type="PROSITE-ProRule" id="PRU00175"/>
    </source>
</evidence>
<sequence>MASIPTKKGALDYIEENYRDQDEETTSSNISTRRLKQKEKMDVLEEEESEEENNDSYEDECEHYNIEEEPQIEKEEEEVDDYDGEEVREDESVGSDNEEKNDDKYVTMKLSKIYGNIACPICSGILKKARAATECMHRFCGECIDKAMETGNQECPVCRVQIPNLRSLRDDVNYDRIVAIICADMKKYENEVLI</sequence>
<evidence type="ECO:0000256" key="3">
    <source>
        <dbReference type="ARBA" id="ARBA00022833"/>
    </source>
</evidence>
<dbReference type="AlphaFoldDB" id="A0A2G5CV88"/>
<evidence type="ECO:0000259" key="6">
    <source>
        <dbReference type="PROSITE" id="PS50089"/>
    </source>
</evidence>
<proteinExistence type="predicted"/>
<dbReference type="InterPro" id="IPR013083">
    <property type="entry name" value="Znf_RING/FYVE/PHD"/>
</dbReference>
<dbReference type="InterPro" id="IPR017907">
    <property type="entry name" value="Znf_RING_CS"/>
</dbReference>
<keyword evidence="8" id="KW-1185">Reference proteome</keyword>
<feature type="domain" description="RING-type" evidence="6">
    <location>
        <begin position="119"/>
        <end position="159"/>
    </location>
</feature>
<dbReference type="PANTHER" id="PTHR46537:SF1">
    <property type="entry name" value="E3 UBIQUITIN-PROTEIN LIGASE RING1B-RELATED"/>
    <property type="match status" value="1"/>
</dbReference>
<dbReference type="Proteomes" id="UP000230069">
    <property type="component" value="Unassembled WGS sequence"/>
</dbReference>
<reference evidence="7 8" key="1">
    <citation type="submission" date="2017-09" db="EMBL/GenBank/DDBJ databases">
        <title>WGS assembly of Aquilegia coerulea Goldsmith.</title>
        <authorList>
            <person name="Hodges S."/>
            <person name="Kramer E."/>
            <person name="Nordborg M."/>
            <person name="Tomkins J."/>
            <person name="Borevitz J."/>
            <person name="Derieg N."/>
            <person name="Yan J."/>
            <person name="Mihaltcheva S."/>
            <person name="Hayes R.D."/>
            <person name="Rokhsar D."/>
        </authorList>
    </citation>
    <scope>NUCLEOTIDE SEQUENCE [LARGE SCALE GENOMIC DNA]</scope>
    <source>
        <strain evidence="8">cv. Goldsmith</strain>
    </source>
</reference>
<dbReference type="EMBL" id="KZ305053">
    <property type="protein sequence ID" value="PIA35198.1"/>
    <property type="molecule type" value="Genomic_DNA"/>
</dbReference>
<evidence type="ECO:0000313" key="8">
    <source>
        <dbReference type="Proteomes" id="UP000230069"/>
    </source>
</evidence>
<dbReference type="PROSITE" id="PS50089">
    <property type="entry name" value="ZF_RING_2"/>
    <property type="match status" value="1"/>
</dbReference>
<keyword evidence="3" id="KW-0862">Zinc</keyword>
<gene>
    <name evidence="7" type="ORF">AQUCO_03600096v1</name>
</gene>
<dbReference type="InterPro" id="IPR001841">
    <property type="entry name" value="Znf_RING"/>
</dbReference>
<dbReference type="GO" id="GO:0008270">
    <property type="term" value="F:zinc ion binding"/>
    <property type="evidence" value="ECO:0007669"/>
    <property type="project" value="UniProtKB-KW"/>
</dbReference>
<dbReference type="OrthoDB" id="337575at2759"/>
<dbReference type="InParanoid" id="A0A2G5CV88"/>
<dbReference type="SUPFAM" id="SSF57850">
    <property type="entry name" value="RING/U-box"/>
    <property type="match status" value="1"/>
</dbReference>
<dbReference type="InterPro" id="IPR044592">
    <property type="entry name" value="RING1A/B"/>
</dbReference>
<keyword evidence="2 4" id="KW-0863">Zinc-finger</keyword>
<feature type="region of interest" description="Disordered" evidence="5">
    <location>
        <begin position="1"/>
        <end position="100"/>
    </location>
</feature>
<organism evidence="7 8">
    <name type="scientific">Aquilegia coerulea</name>
    <name type="common">Rocky mountain columbine</name>
    <dbReference type="NCBI Taxonomy" id="218851"/>
    <lineage>
        <taxon>Eukaryota</taxon>
        <taxon>Viridiplantae</taxon>
        <taxon>Streptophyta</taxon>
        <taxon>Embryophyta</taxon>
        <taxon>Tracheophyta</taxon>
        <taxon>Spermatophyta</taxon>
        <taxon>Magnoliopsida</taxon>
        <taxon>Ranunculales</taxon>
        <taxon>Ranunculaceae</taxon>
        <taxon>Thalictroideae</taxon>
        <taxon>Aquilegia</taxon>
    </lineage>
</organism>
<feature type="compositionally biased region" description="Acidic residues" evidence="5">
    <location>
        <begin position="44"/>
        <end position="93"/>
    </location>
</feature>
<dbReference type="PROSITE" id="PS00518">
    <property type="entry name" value="ZF_RING_1"/>
    <property type="match status" value="1"/>
</dbReference>
<dbReference type="STRING" id="218851.A0A2G5CV88"/>
<evidence type="ECO:0000313" key="7">
    <source>
        <dbReference type="EMBL" id="PIA35198.1"/>
    </source>
</evidence>
<dbReference type="Pfam" id="PF13923">
    <property type="entry name" value="zf-C3HC4_2"/>
    <property type="match status" value="1"/>
</dbReference>
<evidence type="ECO:0000256" key="2">
    <source>
        <dbReference type="ARBA" id="ARBA00022771"/>
    </source>
</evidence>
<keyword evidence="1" id="KW-0479">Metal-binding</keyword>
<evidence type="ECO:0000256" key="1">
    <source>
        <dbReference type="ARBA" id="ARBA00022723"/>
    </source>
</evidence>